<dbReference type="InterPro" id="IPR036890">
    <property type="entry name" value="HATPase_C_sf"/>
</dbReference>
<evidence type="ECO:0000256" key="6">
    <source>
        <dbReference type="ARBA" id="ARBA00012438"/>
    </source>
</evidence>
<dbReference type="InterPro" id="IPR027939">
    <property type="entry name" value="NMT1/THI5"/>
</dbReference>
<comment type="similarity">
    <text evidence="4">Belongs to the NMT1/THI5 family.</text>
</comment>
<dbReference type="Proteomes" id="UP000239065">
    <property type="component" value="Unassembled WGS sequence"/>
</dbReference>
<keyword evidence="10" id="KW-0663">Pyridoxal phosphate</keyword>
<keyword evidence="8" id="KW-0808">Transferase</keyword>
<comment type="caution">
    <text evidence="17">The sequence shown here is derived from an EMBL/GenBank/DDBJ whole genome shotgun (WGS) entry which is preliminary data.</text>
</comment>
<evidence type="ECO:0000256" key="2">
    <source>
        <dbReference type="ARBA" id="ARBA00003469"/>
    </source>
</evidence>
<dbReference type="InterPro" id="IPR001638">
    <property type="entry name" value="Solute-binding_3/MltF_N"/>
</dbReference>
<dbReference type="CDD" id="cd00082">
    <property type="entry name" value="HisKA"/>
    <property type="match status" value="1"/>
</dbReference>
<keyword evidence="12" id="KW-0408">Iron</keyword>
<evidence type="ECO:0000256" key="5">
    <source>
        <dbReference type="ARBA" id="ARBA00011738"/>
    </source>
</evidence>
<dbReference type="InterPro" id="IPR003661">
    <property type="entry name" value="HisK_dim/P_dom"/>
</dbReference>
<comment type="subunit">
    <text evidence="5">Homodimer.</text>
</comment>
<dbReference type="AlphaFoldDB" id="A0A2S9SQX1"/>
<comment type="pathway">
    <text evidence="3">Cofactor biosynthesis; thiamine diphosphate biosynthesis.</text>
</comment>
<dbReference type="SMART" id="SM00062">
    <property type="entry name" value="PBPb"/>
    <property type="match status" value="1"/>
</dbReference>
<name>A0A2S9SQX1_9BACT</name>
<dbReference type="SUPFAM" id="SSF47384">
    <property type="entry name" value="Homodimeric domain of signal transducing histidine kinase"/>
    <property type="match status" value="1"/>
</dbReference>
<dbReference type="Pfam" id="PF02518">
    <property type="entry name" value="HATPase_c"/>
    <property type="match status" value="1"/>
</dbReference>
<dbReference type="PANTHER" id="PTHR31528:SF1">
    <property type="entry name" value="4-AMINO-5-HYDROXYMETHYL-2-METHYLPYRIMIDINE PHOSPHATE SYNTHASE THI11-RELATED"/>
    <property type="match status" value="1"/>
</dbReference>
<comment type="catalytic activity">
    <reaction evidence="1">
        <text>ATP + protein L-histidine = ADP + protein N-phospho-L-histidine.</text>
        <dbReference type="EC" id="2.7.13.3"/>
    </reaction>
</comment>
<dbReference type="InterPro" id="IPR004358">
    <property type="entry name" value="Sig_transdc_His_kin-like_C"/>
</dbReference>
<evidence type="ECO:0000256" key="1">
    <source>
        <dbReference type="ARBA" id="ARBA00000085"/>
    </source>
</evidence>
<dbReference type="EMBL" id="NXGJ01000001">
    <property type="protein sequence ID" value="PRM88983.1"/>
    <property type="molecule type" value="Genomic_DNA"/>
</dbReference>
<evidence type="ECO:0000256" key="3">
    <source>
        <dbReference type="ARBA" id="ARBA00004948"/>
    </source>
</evidence>
<evidence type="ECO:0000256" key="9">
    <source>
        <dbReference type="ARBA" id="ARBA00022723"/>
    </source>
</evidence>
<protein>
    <recommendedName>
        <fullName evidence="6">histidine kinase</fullName>
        <ecNumber evidence="6">2.7.13.3</ecNumber>
    </recommendedName>
    <alternativeName>
        <fullName evidence="13">Thiamine pyrimidine synthase</fullName>
    </alternativeName>
</protein>
<dbReference type="RefSeq" id="WP_105908213.1">
    <property type="nucleotide sequence ID" value="NZ_NXGJ01000001.1"/>
</dbReference>
<dbReference type="Gene3D" id="3.30.565.10">
    <property type="entry name" value="Histidine kinase-like ATPase, C-terminal domain"/>
    <property type="match status" value="1"/>
</dbReference>
<reference evidence="17 18" key="1">
    <citation type="submission" date="2017-09" db="EMBL/GenBank/DDBJ databases">
        <title>Reassesment of A. cryaerophilus.</title>
        <authorList>
            <person name="Perez-Cataluna A."/>
            <person name="Collado L."/>
            <person name="Salgado O."/>
            <person name="Lefinanco V."/>
            <person name="Figueras M.J."/>
        </authorList>
    </citation>
    <scope>NUCLEOTIDE SEQUENCE [LARGE SCALE GENOMIC DNA]</scope>
    <source>
        <strain evidence="17 18">LMG 9861</strain>
    </source>
</reference>
<evidence type="ECO:0000313" key="17">
    <source>
        <dbReference type="EMBL" id="PRM88983.1"/>
    </source>
</evidence>
<dbReference type="PROSITE" id="PS50109">
    <property type="entry name" value="HIS_KIN"/>
    <property type="match status" value="1"/>
</dbReference>
<dbReference type="InterPro" id="IPR036097">
    <property type="entry name" value="HisK_dim/P_sf"/>
</dbReference>
<gene>
    <name evidence="17" type="ORF">CJ669_00330</name>
</gene>
<sequence>MKKIFILILLFKYLYSTDLQKVSLQLMWLDQFQFAGFYIAKEKGFYQKVGLDVEFKKFQNETNVLEEVTKNRATFGLASSSLIVHKSNGENISIFGAIFQTSPLVILALKNSNINSIKDLKDKNLMIADEQLNFANLQAMFSSQNFDIKSVKLIPHSFNIDDLINKKADLMASYTTNEPFLLKEKGYESKIFYPKDYGFDFYENIMFTNSEFAEKNQKIVYDFYKASIDGWKWAFENIEKSVDIVFEKYNPLNKSKEALLFEANEIKKIIFDKNGDIGTISNEKMNLILNTYKVMGLIKNDIDLNSFVLHNSFQNELNSEEKEYLKTKKSFTYCSHNDLMPFEAILNNKHIGIIEEYLVEISKILDIELNFVPTLNWHESFEKVVENKCDILTTIADKKNREKLFNFTNPYLDFPFVIATDISKPFIEDLKTLKRVKIALVKDFATSNIIKNRYKNINFVEYPNLYEALEAVRKGEVYAAIDSLAVIGHEIQNHFVGDIKVSGKIDENLKLYMATNIENKTLASILDKALNSINENQKHEFFNKWVYINYQNSIDKDTVLKLFILILAIFFILAIIYRAYLLKKTNQELENRVAFEIKQNEEKNGILLQQSKMAAMGEMLQNIAHQWRQPLSTISICTSGMELKKNLNLLEDKDFYDSINHIKSSISYLSNTIEDFRSFLDKDKVLSNVNVNHLVQKVLDILNPSLQSHHIEVIKNIDDFEFVTIENDLIQILMNIITNAKDALIDLKNEEPRYIFINISKNQKNVVIEIFDNAMGIKDEIISRVFEPYFTTKHKSQGTGIGLYMSKILVDNNLKGNIAVENHTFIYNNKEFKGAKFIILLPIKLEKK</sequence>
<keyword evidence="15" id="KW-0472">Membrane</keyword>
<evidence type="ECO:0000256" key="7">
    <source>
        <dbReference type="ARBA" id="ARBA00022553"/>
    </source>
</evidence>
<dbReference type="Gene3D" id="3.40.190.10">
    <property type="entry name" value="Periplasmic binding protein-like II"/>
    <property type="match status" value="4"/>
</dbReference>
<feature type="domain" description="Histidine kinase" evidence="16">
    <location>
        <begin position="622"/>
        <end position="845"/>
    </location>
</feature>
<dbReference type="PANTHER" id="PTHR31528">
    <property type="entry name" value="4-AMINO-5-HYDROXYMETHYL-2-METHYLPYRIMIDINE PHOSPHATE SYNTHASE THI11-RELATED"/>
    <property type="match status" value="1"/>
</dbReference>
<dbReference type="PRINTS" id="PR00344">
    <property type="entry name" value="BCTRLSENSOR"/>
</dbReference>
<dbReference type="InterPro" id="IPR003594">
    <property type="entry name" value="HATPase_dom"/>
</dbReference>
<dbReference type="SUPFAM" id="SSF55874">
    <property type="entry name" value="ATPase domain of HSP90 chaperone/DNA topoisomerase II/histidine kinase"/>
    <property type="match status" value="1"/>
</dbReference>
<comment type="function">
    <text evidence="2">Responsible for the formation of the pyrimidine heterocycle in the thiamine biosynthesis pathway. Catalyzes the formation of hydroxymethylpyrimidine phosphate (HMP-P) from histidine and pyridoxal phosphate (PLP). The protein uses PLP and the active site histidine to form HMP-P, generating an inactive enzyme. The enzyme can only undergo a single turnover, which suggests it is a suicide enzyme.</text>
</comment>
<evidence type="ECO:0000256" key="4">
    <source>
        <dbReference type="ARBA" id="ARBA00009406"/>
    </source>
</evidence>
<evidence type="ECO:0000313" key="18">
    <source>
        <dbReference type="Proteomes" id="UP000239065"/>
    </source>
</evidence>
<evidence type="ECO:0000256" key="10">
    <source>
        <dbReference type="ARBA" id="ARBA00022898"/>
    </source>
</evidence>
<evidence type="ECO:0000256" key="15">
    <source>
        <dbReference type="SAM" id="Phobius"/>
    </source>
</evidence>
<feature type="transmembrane region" description="Helical" evidence="15">
    <location>
        <begin position="562"/>
        <end position="582"/>
    </location>
</feature>
<evidence type="ECO:0000256" key="13">
    <source>
        <dbReference type="ARBA" id="ARBA00033171"/>
    </source>
</evidence>
<dbReference type="GO" id="GO:0009228">
    <property type="term" value="P:thiamine biosynthetic process"/>
    <property type="evidence" value="ECO:0007669"/>
    <property type="project" value="UniProtKB-KW"/>
</dbReference>
<evidence type="ECO:0000256" key="8">
    <source>
        <dbReference type="ARBA" id="ARBA00022679"/>
    </source>
</evidence>
<dbReference type="EC" id="2.7.13.3" evidence="6"/>
<evidence type="ECO:0000256" key="14">
    <source>
        <dbReference type="ARBA" id="ARBA00048179"/>
    </source>
</evidence>
<evidence type="ECO:0000259" key="16">
    <source>
        <dbReference type="PROSITE" id="PS50109"/>
    </source>
</evidence>
<dbReference type="SUPFAM" id="SSF53850">
    <property type="entry name" value="Periplasmic binding protein-like II"/>
    <property type="match status" value="2"/>
</dbReference>
<keyword evidence="11" id="KW-0784">Thiamine biosynthesis</keyword>
<dbReference type="SMART" id="SM00387">
    <property type="entry name" value="HATPase_c"/>
    <property type="match status" value="1"/>
</dbReference>
<keyword evidence="15" id="KW-1133">Transmembrane helix</keyword>
<keyword evidence="7" id="KW-0597">Phosphoprotein</keyword>
<organism evidence="17 18">
    <name type="scientific">Aliarcobacter cryaerophilus</name>
    <dbReference type="NCBI Taxonomy" id="28198"/>
    <lineage>
        <taxon>Bacteria</taxon>
        <taxon>Pseudomonadati</taxon>
        <taxon>Campylobacterota</taxon>
        <taxon>Epsilonproteobacteria</taxon>
        <taxon>Campylobacterales</taxon>
        <taxon>Arcobacteraceae</taxon>
        <taxon>Aliarcobacter</taxon>
    </lineage>
</organism>
<dbReference type="InterPro" id="IPR015168">
    <property type="entry name" value="SsuA/THI5"/>
</dbReference>
<evidence type="ECO:0000256" key="12">
    <source>
        <dbReference type="ARBA" id="ARBA00023004"/>
    </source>
</evidence>
<evidence type="ECO:0000256" key="11">
    <source>
        <dbReference type="ARBA" id="ARBA00022977"/>
    </source>
</evidence>
<proteinExistence type="inferred from homology"/>
<dbReference type="InterPro" id="IPR005467">
    <property type="entry name" value="His_kinase_dom"/>
</dbReference>
<keyword evidence="9" id="KW-0479">Metal-binding</keyword>
<dbReference type="Pfam" id="PF09084">
    <property type="entry name" value="NMT1"/>
    <property type="match status" value="1"/>
</dbReference>
<dbReference type="GO" id="GO:0046872">
    <property type="term" value="F:metal ion binding"/>
    <property type="evidence" value="ECO:0007669"/>
    <property type="project" value="UniProtKB-KW"/>
</dbReference>
<keyword evidence="15" id="KW-0812">Transmembrane</keyword>
<dbReference type="CDD" id="cd13708">
    <property type="entry name" value="PBP2_BvgS_like_1"/>
    <property type="match status" value="1"/>
</dbReference>
<dbReference type="GO" id="GO:0000155">
    <property type="term" value="F:phosphorelay sensor kinase activity"/>
    <property type="evidence" value="ECO:0007669"/>
    <property type="project" value="InterPro"/>
</dbReference>
<dbReference type="Gene3D" id="1.10.287.130">
    <property type="match status" value="1"/>
</dbReference>
<dbReference type="Pfam" id="PF00497">
    <property type="entry name" value="SBP_bac_3"/>
    <property type="match status" value="1"/>
</dbReference>
<accession>A0A2S9SQX1</accession>
<comment type="catalytic activity">
    <reaction evidence="14">
        <text>N(6)-(pyridoxal phosphate)-L-lysyl-[4-amino-5-hydroxymethyl-2-methylpyrimidine phosphate synthase] + L-histidyl-[4-amino-5-hydroxymethyl-2-methylpyrimidine phosphate synthase] + 2 Fe(3+) + 4 H2O = L-lysyl-[4-amino-5-hydroxymethyl-2-methylpyrimidine phosphate synthase] + (2S)-2-amino-5-hydroxy-4-oxopentanoyl-[4-amino-5-hydroxymethyl-2-methylpyrimidine phosphate synthase] + 4-amino-2-methyl-5-(phosphooxymethyl)pyrimidine + 3-oxopropanoate + 2 Fe(2+) + 2 H(+)</text>
        <dbReference type="Rhea" id="RHEA:65756"/>
        <dbReference type="Rhea" id="RHEA-COMP:16892"/>
        <dbReference type="Rhea" id="RHEA-COMP:16893"/>
        <dbReference type="Rhea" id="RHEA-COMP:16894"/>
        <dbReference type="Rhea" id="RHEA-COMP:16895"/>
        <dbReference type="ChEBI" id="CHEBI:15377"/>
        <dbReference type="ChEBI" id="CHEBI:15378"/>
        <dbReference type="ChEBI" id="CHEBI:29033"/>
        <dbReference type="ChEBI" id="CHEBI:29034"/>
        <dbReference type="ChEBI" id="CHEBI:29969"/>
        <dbReference type="ChEBI" id="CHEBI:29979"/>
        <dbReference type="ChEBI" id="CHEBI:33190"/>
        <dbReference type="ChEBI" id="CHEBI:58354"/>
        <dbReference type="ChEBI" id="CHEBI:143915"/>
        <dbReference type="ChEBI" id="CHEBI:157692"/>
    </reaction>
    <physiologicalReaction direction="left-to-right" evidence="14">
        <dbReference type="Rhea" id="RHEA:65757"/>
    </physiologicalReaction>
</comment>